<reference evidence="1" key="2">
    <citation type="journal article" date="2023" name="BMC Genomics">
        <title>Pest status, molecular evolution, and epigenetic factors derived from the genome assembly of Frankliniella fusca, a thysanopteran phytovirus vector.</title>
        <authorList>
            <person name="Catto M.A."/>
            <person name="Labadie P.E."/>
            <person name="Jacobson A.L."/>
            <person name="Kennedy G.G."/>
            <person name="Srinivasan R."/>
            <person name="Hunt B.G."/>
        </authorList>
    </citation>
    <scope>NUCLEOTIDE SEQUENCE</scope>
    <source>
        <strain evidence="1">PL_HMW_Pooled</strain>
    </source>
</reference>
<protein>
    <submittedName>
        <fullName evidence="1">Uncharacterized protein</fullName>
    </submittedName>
</protein>
<dbReference type="AlphaFoldDB" id="A0AAE1LEG4"/>
<evidence type="ECO:0000313" key="1">
    <source>
        <dbReference type="EMBL" id="KAK3916460.1"/>
    </source>
</evidence>
<sequence length="137" mass="15802">MPADLEFLVRETRNWFARSPLKRLQYKHLFAAVNDGDMPANLVQLSTTRWLAWGRAIDVILSQWLELKTHFGLQAASLKPGDKCTVGRKLNELFHAEENYLYLCFLKPITKDLNALNMKFQENEAEVHTAIISLQNT</sequence>
<organism evidence="1 2">
    <name type="scientific">Frankliniella fusca</name>
    <dbReference type="NCBI Taxonomy" id="407009"/>
    <lineage>
        <taxon>Eukaryota</taxon>
        <taxon>Metazoa</taxon>
        <taxon>Ecdysozoa</taxon>
        <taxon>Arthropoda</taxon>
        <taxon>Hexapoda</taxon>
        <taxon>Insecta</taxon>
        <taxon>Pterygota</taxon>
        <taxon>Neoptera</taxon>
        <taxon>Paraneoptera</taxon>
        <taxon>Thysanoptera</taxon>
        <taxon>Terebrantia</taxon>
        <taxon>Thripoidea</taxon>
        <taxon>Thripidae</taxon>
        <taxon>Frankliniella</taxon>
    </lineage>
</organism>
<evidence type="ECO:0000313" key="2">
    <source>
        <dbReference type="Proteomes" id="UP001219518"/>
    </source>
</evidence>
<keyword evidence="2" id="KW-1185">Reference proteome</keyword>
<dbReference type="Proteomes" id="UP001219518">
    <property type="component" value="Unassembled WGS sequence"/>
</dbReference>
<reference evidence="1" key="1">
    <citation type="submission" date="2021-07" db="EMBL/GenBank/DDBJ databases">
        <authorList>
            <person name="Catto M.A."/>
            <person name="Jacobson A."/>
            <person name="Kennedy G."/>
            <person name="Labadie P."/>
            <person name="Hunt B.G."/>
            <person name="Srinivasan R."/>
        </authorList>
    </citation>
    <scope>NUCLEOTIDE SEQUENCE</scope>
    <source>
        <strain evidence="1">PL_HMW_Pooled</strain>
        <tissue evidence="1">Head</tissue>
    </source>
</reference>
<dbReference type="EMBL" id="JAHWGI010000532">
    <property type="protein sequence ID" value="KAK3916460.1"/>
    <property type="molecule type" value="Genomic_DNA"/>
</dbReference>
<accession>A0AAE1LEG4</accession>
<proteinExistence type="predicted"/>
<gene>
    <name evidence="1" type="ORF">KUF71_006234</name>
</gene>
<name>A0AAE1LEG4_9NEOP</name>
<comment type="caution">
    <text evidence="1">The sequence shown here is derived from an EMBL/GenBank/DDBJ whole genome shotgun (WGS) entry which is preliminary data.</text>
</comment>